<dbReference type="GO" id="GO:0003684">
    <property type="term" value="F:damaged DNA binding"/>
    <property type="evidence" value="ECO:0007669"/>
    <property type="project" value="InterPro"/>
</dbReference>
<dbReference type="OMA" id="EVYTRQV"/>
<dbReference type="Pfam" id="PF11799">
    <property type="entry name" value="IMS_C"/>
    <property type="match status" value="1"/>
</dbReference>
<dbReference type="InterPro" id="IPR050116">
    <property type="entry name" value="DNA_polymerase-Y"/>
</dbReference>
<evidence type="ECO:0000256" key="2">
    <source>
        <dbReference type="ARBA" id="ARBA00016178"/>
    </source>
</evidence>
<evidence type="ECO:0000256" key="11">
    <source>
        <dbReference type="ARBA" id="ARBA00049244"/>
    </source>
</evidence>
<evidence type="ECO:0000256" key="12">
    <source>
        <dbReference type="SAM" id="MobiDB-lite"/>
    </source>
</evidence>
<keyword evidence="10" id="KW-0234">DNA repair</keyword>
<dbReference type="InterPro" id="IPR001126">
    <property type="entry name" value="UmuC"/>
</dbReference>
<dbReference type="PANTHER" id="PTHR11076">
    <property type="entry name" value="DNA REPAIR POLYMERASE UMUC / TRANSFERASE FAMILY MEMBER"/>
    <property type="match status" value="1"/>
</dbReference>
<keyword evidence="9" id="KW-0239">DNA-directed DNA polymerase</keyword>
<evidence type="ECO:0000256" key="4">
    <source>
        <dbReference type="ARBA" id="ARBA00022695"/>
    </source>
</evidence>
<evidence type="ECO:0000256" key="3">
    <source>
        <dbReference type="ARBA" id="ARBA00022679"/>
    </source>
</evidence>
<dbReference type="GO" id="GO:0042276">
    <property type="term" value="P:error-prone translesion synthesis"/>
    <property type="evidence" value="ECO:0007669"/>
    <property type="project" value="TreeGrafter"/>
</dbReference>
<dbReference type="InterPro" id="IPR017961">
    <property type="entry name" value="DNA_pol_Y-fam_little_finger"/>
</dbReference>
<keyword evidence="7" id="KW-0227">DNA damage</keyword>
<dbReference type="GO" id="GO:0046872">
    <property type="term" value="F:metal ion binding"/>
    <property type="evidence" value="ECO:0007669"/>
    <property type="project" value="UniProtKB-KW"/>
</dbReference>
<dbReference type="STRING" id="48709.A0A1D2MQC4"/>
<keyword evidence="6" id="KW-0479">Metal-binding</keyword>
<evidence type="ECO:0000256" key="8">
    <source>
        <dbReference type="ARBA" id="ARBA00022842"/>
    </source>
</evidence>
<proteinExistence type="predicted"/>
<dbReference type="InterPro" id="IPR036775">
    <property type="entry name" value="DNA_pol_Y-fam_lit_finger_sf"/>
</dbReference>
<dbReference type="FunFam" id="3.30.1490.100:FF:000004">
    <property type="entry name" value="DNA polymerase IV"/>
    <property type="match status" value="1"/>
</dbReference>
<dbReference type="Pfam" id="PF00817">
    <property type="entry name" value="IMS"/>
    <property type="match status" value="1"/>
</dbReference>
<evidence type="ECO:0000256" key="10">
    <source>
        <dbReference type="ARBA" id="ARBA00023204"/>
    </source>
</evidence>
<feature type="domain" description="UmuC" evidence="13">
    <location>
        <begin position="184"/>
        <end position="374"/>
    </location>
</feature>
<dbReference type="SUPFAM" id="SSF56672">
    <property type="entry name" value="DNA/RNA polymerases"/>
    <property type="match status" value="1"/>
</dbReference>
<feature type="region of interest" description="Disordered" evidence="12">
    <location>
        <begin position="621"/>
        <end position="650"/>
    </location>
</feature>
<dbReference type="GO" id="GO:0003887">
    <property type="term" value="F:DNA-directed DNA polymerase activity"/>
    <property type="evidence" value="ECO:0007669"/>
    <property type="project" value="UniProtKB-KW"/>
</dbReference>
<evidence type="ECO:0000256" key="9">
    <source>
        <dbReference type="ARBA" id="ARBA00022932"/>
    </source>
</evidence>
<reference evidence="14 15" key="1">
    <citation type="journal article" date="2016" name="Genome Biol. Evol.">
        <title>Gene Family Evolution Reflects Adaptation to Soil Environmental Stressors in the Genome of the Collembolan Orchesella cincta.</title>
        <authorList>
            <person name="Faddeeva-Vakhrusheva A."/>
            <person name="Derks M.F."/>
            <person name="Anvar S.Y."/>
            <person name="Agamennone V."/>
            <person name="Suring W."/>
            <person name="Smit S."/>
            <person name="van Straalen N.M."/>
            <person name="Roelofs D."/>
        </authorList>
    </citation>
    <scope>NUCLEOTIDE SEQUENCE [LARGE SCALE GENOMIC DNA]</scope>
    <source>
        <tissue evidence="14">Mixed pool</tissue>
    </source>
</reference>
<dbReference type="EMBL" id="LJIJ01000721">
    <property type="protein sequence ID" value="ODM95014.1"/>
    <property type="molecule type" value="Genomic_DNA"/>
</dbReference>
<accession>A0A1D2MQC4</accession>
<dbReference type="Gene3D" id="3.30.1490.100">
    <property type="entry name" value="DNA polymerase, Y-family, little finger domain"/>
    <property type="match status" value="1"/>
</dbReference>
<dbReference type="EC" id="2.7.7.7" evidence="1"/>
<protein>
    <recommendedName>
        <fullName evidence="2">DNA polymerase kappa</fullName>
        <ecNumber evidence="1">2.7.7.7</ecNumber>
    </recommendedName>
</protein>
<keyword evidence="8" id="KW-0460">Magnesium</keyword>
<evidence type="ECO:0000256" key="7">
    <source>
        <dbReference type="ARBA" id="ARBA00022763"/>
    </source>
</evidence>
<name>A0A1D2MQC4_ORCCI</name>
<evidence type="ECO:0000256" key="1">
    <source>
        <dbReference type="ARBA" id="ARBA00012417"/>
    </source>
</evidence>
<sequence length="662" mass="74640">MEWSKMENEGLVEALEFPTVANNQYNTLRYDYCDESVEYVCGDDVVIEDGEEKWTYDDCQRVHLLQMHSEEQLNRAKSYNPGLVGNGVTAHASGHVPLMALNTTKAGMEGLDVETINRKIQEASQGSKFHEHKKKEQLKIDRKISDLTFQLEKLTPLLIEQALEQVDKLVASIEAKSDLGSRHYVHIDMDAFYAAVEMRDDLSLRSVPMAVGSDSMLSTSNYLARRSGVRAGMPGFIGKKLCPQLKIVPCDFEKYTEASKWVQSIIRKYDPNADMYMDEGSLDITDYLLKNHMDQLQDGKMCPATVYSVVDAIRMEILEVTKLTASAGIGPTRFLAKLCSNVKKPNGQCQVYSTKEAIMELLRATPIRNVNGIGPVMEQELNALTIYTCRDLWTKRAILSLLFKRATFQFLLGIAMGTGSSVFRECGAEPGDRKSLSCERTFIGTSDLNFLENVCRGLCIEIEKDLKSNTLSCKTITLKIKTTDFEVKTRARSIMERTDSAEKIFESAWKIYLTYASEISDLTIRLMGVRVSNFEPMTTTNAQYKIQQFLQNRSEEKKNYRNVVHNYKIGAPCFNVSCPICQKMFSGSTEKEVEKEVDRHIDECLSRSKLKQLRGEFLASATAPPTPSLPKKRSATSTVVSSNAKQAKRSSDVTIDHFFKKL</sequence>
<dbReference type="OrthoDB" id="8251346at2759"/>
<dbReference type="GO" id="GO:0005634">
    <property type="term" value="C:nucleus"/>
    <property type="evidence" value="ECO:0007669"/>
    <property type="project" value="TreeGrafter"/>
</dbReference>
<dbReference type="InterPro" id="IPR043128">
    <property type="entry name" value="Rev_trsase/Diguanyl_cyclase"/>
</dbReference>
<dbReference type="InterPro" id="IPR022880">
    <property type="entry name" value="DNApol_IV"/>
</dbReference>
<dbReference type="InterPro" id="IPR043502">
    <property type="entry name" value="DNA/RNA_pol_sf"/>
</dbReference>
<keyword evidence="5" id="KW-0235">DNA replication</keyword>
<dbReference type="AlphaFoldDB" id="A0A1D2MQC4"/>
<dbReference type="CDD" id="cd03586">
    <property type="entry name" value="PolY_Pol_IV_kappa"/>
    <property type="match status" value="1"/>
</dbReference>
<keyword evidence="3" id="KW-0808">Transferase</keyword>
<comment type="catalytic activity">
    <reaction evidence="11">
        <text>DNA(n) + a 2'-deoxyribonucleoside 5'-triphosphate = DNA(n+1) + diphosphate</text>
        <dbReference type="Rhea" id="RHEA:22508"/>
        <dbReference type="Rhea" id="RHEA-COMP:17339"/>
        <dbReference type="Rhea" id="RHEA-COMP:17340"/>
        <dbReference type="ChEBI" id="CHEBI:33019"/>
        <dbReference type="ChEBI" id="CHEBI:61560"/>
        <dbReference type="ChEBI" id="CHEBI:173112"/>
        <dbReference type="EC" id="2.7.7.7"/>
    </reaction>
</comment>
<dbReference type="PROSITE" id="PS50173">
    <property type="entry name" value="UMUC"/>
    <property type="match status" value="1"/>
</dbReference>
<gene>
    <name evidence="14" type="ORF">Ocin01_11672</name>
</gene>
<dbReference type="Gene3D" id="1.10.150.810">
    <property type="match status" value="2"/>
</dbReference>
<dbReference type="SUPFAM" id="SSF100879">
    <property type="entry name" value="Lesion bypass DNA polymerase (Y-family), little finger domain"/>
    <property type="match status" value="1"/>
</dbReference>
<evidence type="ECO:0000256" key="6">
    <source>
        <dbReference type="ARBA" id="ARBA00022723"/>
    </source>
</evidence>
<organism evidence="14 15">
    <name type="scientific">Orchesella cincta</name>
    <name type="common">Springtail</name>
    <name type="synonym">Podura cincta</name>
    <dbReference type="NCBI Taxonomy" id="48709"/>
    <lineage>
        <taxon>Eukaryota</taxon>
        <taxon>Metazoa</taxon>
        <taxon>Ecdysozoa</taxon>
        <taxon>Arthropoda</taxon>
        <taxon>Hexapoda</taxon>
        <taxon>Collembola</taxon>
        <taxon>Entomobryomorpha</taxon>
        <taxon>Entomobryoidea</taxon>
        <taxon>Orchesellidae</taxon>
        <taxon>Orchesellinae</taxon>
        <taxon>Orchesella</taxon>
    </lineage>
</organism>
<dbReference type="GO" id="GO:0006281">
    <property type="term" value="P:DNA repair"/>
    <property type="evidence" value="ECO:0007669"/>
    <property type="project" value="UniProtKB-KW"/>
</dbReference>
<dbReference type="Gene3D" id="3.40.1170.60">
    <property type="match status" value="1"/>
</dbReference>
<dbReference type="GO" id="GO:0006260">
    <property type="term" value="P:DNA replication"/>
    <property type="evidence" value="ECO:0007669"/>
    <property type="project" value="UniProtKB-KW"/>
</dbReference>
<dbReference type="Proteomes" id="UP000094527">
    <property type="component" value="Unassembled WGS sequence"/>
</dbReference>
<keyword evidence="4" id="KW-0548">Nucleotidyltransferase</keyword>
<evidence type="ECO:0000313" key="15">
    <source>
        <dbReference type="Proteomes" id="UP000094527"/>
    </source>
</evidence>
<feature type="compositionally biased region" description="Polar residues" evidence="12">
    <location>
        <begin position="635"/>
        <end position="645"/>
    </location>
</feature>
<comment type="caution">
    <text evidence="14">The sequence shown here is derived from an EMBL/GenBank/DDBJ whole genome shotgun (WGS) entry which is preliminary data.</text>
</comment>
<dbReference type="Gene3D" id="3.30.70.270">
    <property type="match status" value="1"/>
</dbReference>
<evidence type="ECO:0000256" key="5">
    <source>
        <dbReference type="ARBA" id="ARBA00022705"/>
    </source>
</evidence>
<evidence type="ECO:0000259" key="13">
    <source>
        <dbReference type="PROSITE" id="PS50173"/>
    </source>
</evidence>
<dbReference type="Gene3D" id="3.30.160.60">
    <property type="entry name" value="Classic Zinc Finger"/>
    <property type="match status" value="1"/>
</dbReference>
<evidence type="ECO:0000313" key="14">
    <source>
        <dbReference type="EMBL" id="ODM95014.1"/>
    </source>
</evidence>
<dbReference type="PANTHER" id="PTHR11076:SF33">
    <property type="entry name" value="DNA POLYMERASE KAPPA"/>
    <property type="match status" value="1"/>
</dbReference>
<keyword evidence="15" id="KW-1185">Reference proteome</keyword>